<protein>
    <recommendedName>
        <fullName evidence="1">PH domain-containing protein</fullName>
    </recommendedName>
</protein>
<accession>A0A8J5X3H4</accession>
<dbReference type="PROSITE" id="PS50003">
    <property type="entry name" value="PH_DOMAIN"/>
    <property type="match status" value="1"/>
</dbReference>
<dbReference type="InterPro" id="IPR001849">
    <property type="entry name" value="PH_domain"/>
</dbReference>
<organism evidence="2 3">
    <name type="scientific">Diacronema lutheri</name>
    <name type="common">Unicellular marine alga</name>
    <name type="synonym">Monochrysis lutheri</name>
    <dbReference type="NCBI Taxonomy" id="2081491"/>
    <lineage>
        <taxon>Eukaryota</taxon>
        <taxon>Haptista</taxon>
        <taxon>Haptophyta</taxon>
        <taxon>Pavlovophyceae</taxon>
        <taxon>Pavlovales</taxon>
        <taxon>Pavlovaceae</taxon>
        <taxon>Diacronema</taxon>
    </lineage>
</organism>
<keyword evidence="3" id="KW-1185">Reference proteome</keyword>
<evidence type="ECO:0000313" key="2">
    <source>
        <dbReference type="EMBL" id="KAG8458448.1"/>
    </source>
</evidence>
<evidence type="ECO:0000313" key="3">
    <source>
        <dbReference type="Proteomes" id="UP000751190"/>
    </source>
</evidence>
<dbReference type="InterPro" id="IPR000048">
    <property type="entry name" value="IQ_motif_EF-hand-BS"/>
</dbReference>
<dbReference type="CDD" id="cd23767">
    <property type="entry name" value="IQCD"/>
    <property type="match status" value="1"/>
</dbReference>
<dbReference type="OrthoDB" id="10647680at2759"/>
<reference evidence="2" key="1">
    <citation type="submission" date="2021-05" db="EMBL/GenBank/DDBJ databases">
        <title>The genome of the haptophyte Pavlova lutheri (Diacronema luteri, Pavlovales) - a model for lipid biosynthesis in eukaryotic algae.</title>
        <authorList>
            <person name="Hulatt C.J."/>
            <person name="Posewitz M.C."/>
        </authorList>
    </citation>
    <scope>NUCLEOTIDE SEQUENCE</scope>
    <source>
        <strain evidence="2">NIVA-4/92</strain>
    </source>
</reference>
<dbReference type="SUPFAM" id="SSF50729">
    <property type="entry name" value="PH domain-like"/>
    <property type="match status" value="1"/>
</dbReference>
<proteinExistence type="predicted"/>
<dbReference type="AlphaFoldDB" id="A0A8J5X3H4"/>
<dbReference type="Proteomes" id="UP000751190">
    <property type="component" value="Unassembled WGS sequence"/>
</dbReference>
<dbReference type="SMART" id="SM00015">
    <property type="entry name" value="IQ"/>
    <property type="match status" value="1"/>
</dbReference>
<name>A0A8J5X3H4_DIALT</name>
<comment type="caution">
    <text evidence="2">The sequence shown here is derived from an EMBL/GenBank/DDBJ whole genome shotgun (WGS) entry which is preliminary data.</text>
</comment>
<dbReference type="PROSITE" id="PS50096">
    <property type="entry name" value="IQ"/>
    <property type="match status" value="1"/>
</dbReference>
<evidence type="ECO:0000259" key="1">
    <source>
        <dbReference type="PROSITE" id="PS50003"/>
    </source>
</evidence>
<feature type="domain" description="PH" evidence="1">
    <location>
        <begin position="128"/>
        <end position="161"/>
    </location>
</feature>
<dbReference type="EMBL" id="JAGTXO010000051">
    <property type="protein sequence ID" value="KAG8458448.1"/>
    <property type="molecule type" value="Genomic_DNA"/>
</dbReference>
<sequence length="174" mass="19346">MGAEQSSVGGLSTEEAERELELAALDKAARVAQAFFRGHLARKDCRLLRTKGELLMRTNLPAGWRAEDGVPAGLEIEERRHVSFIDNHLLVSRTHFGCFASAVSVADFVLHTTCVQRVFTDPTQPTVFALGMDTKQRDVLFRAPDVQTRDRWLRAISDAATRSAVKLASDDHDR</sequence>
<gene>
    <name evidence="2" type="ORF">KFE25_004326</name>
</gene>